<keyword evidence="6" id="KW-0675">Receptor</keyword>
<organism evidence="6 7">
    <name type="scientific">Parafilimonas terrae</name>
    <dbReference type="NCBI Taxonomy" id="1465490"/>
    <lineage>
        <taxon>Bacteria</taxon>
        <taxon>Pseudomonadati</taxon>
        <taxon>Bacteroidota</taxon>
        <taxon>Chitinophagia</taxon>
        <taxon>Chitinophagales</taxon>
        <taxon>Chitinophagaceae</taxon>
        <taxon>Parafilimonas</taxon>
    </lineage>
</organism>
<dbReference type="Pfam" id="PF07715">
    <property type="entry name" value="Plug"/>
    <property type="match status" value="1"/>
</dbReference>
<protein>
    <submittedName>
        <fullName evidence="6">Outer membrane receptor proteins, mostly Fe transport</fullName>
    </submittedName>
</protein>
<dbReference type="InterPro" id="IPR008969">
    <property type="entry name" value="CarboxyPept-like_regulatory"/>
</dbReference>
<dbReference type="OrthoDB" id="9768470at2"/>
<dbReference type="Gene3D" id="2.40.170.20">
    <property type="entry name" value="TonB-dependent receptor, beta-barrel domain"/>
    <property type="match status" value="1"/>
</dbReference>
<dbReference type="Gene3D" id="2.60.40.1120">
    <property type="entry name" value="Carboxypeptidase-like, regulatory domain"/>
    <property type="match status" value="1"/>
</dbReference>
<dbReference type="Proteomes" id="UP000199031">
    <property type="component" value="Unassembled WGS sequence"/>
</dbReference>
<dbReference type="STRING" id="1465490.SAMN05444277_10912"/>
<dbReference type="Pfam" id="PF13715">
    <property type="entry name" value="CarbopepD_reg_2"/>
    <property type="match status" value="1"/>
</dbReference>
<gene>
    <name evidence="6" type="ORF">SAMN05444277_10912</name>
</gene>
<dbReference type="InterPro" id="IPR037066">
    <property type="entry name" value="Plug_dom_sf"/>
</dbReference>
<keyword evidence="4" id="KW-0732">Signal</keyword>
<evidence type="ECO:0000256" key="3">
    <source>
        <dbReference type="ARBA" id="ARBA00023237"/>
    </source>
</evidence>
<evidence type="ECO:0000256" key="4">
    <source>
        <dbReference type="SAM" id="SignalP"/>
    </source>
</evidence>
<evidence type="ECO:0000256" key="1">
    <source>
        <dbReference type="ARBA" id="ARBA00004442"/>
    </source>
</evidence>
<dbReference type="PANTHER" id="PTHR40980">
    <property type="entry name" value="PLUG DOMAIN-CONTAINING PROTEIN"/>
    <property type="match status" value="1"/>
</dbReference>
<keyword evidence="3" id="KW-0998">Cell outer membrane</keyword>
<feature type="domain" description="TonB-dependent receptor plug" evidence="5">
    <location>
        <begin position="133"/>
        <end position="226"/>
    </location>
</feature>
<keyword evidence="2" id="KW-0472">Membrane</keyword>
<dbReference type="SUPFAM" id="SSF56935">
    <property type="entry name" value="Porins"/>
    <property type="match status" value="1"/>
</dbReference>
<reference evidence="6 7" key="1">
    <citation type="submission" date="2016-10" db="EMBL/GenBank/DDBJ databases">
        <authorList>
            <person name="de Groot N.N."/>
        </authorList>
    </citation>
    <scope>NUCLEOTIDE SEQUENCE [LARGE SCALE GENOMIC DNA]</scope>
    <source>
        <strain evidence="6 7">DSM 28286</strain>
    </source>
</reference>
<dbReference type="EMBL" id="FOXQ01000009">
    <property type="protein sequence ID" value="SFQ32500.1"/>
    <property type="molecule type" value="Genomic_DNA"/>
</dbReference>
<dbReference type="GO" id="GO:0009279">
    <property type="term" value="C:cell outer membrane"/>
    <property type="evidence" value="ECO:0007669"/>
    <property type="project" value="UniProtKB-SubCell"/>
</dbReference>
<dbReference type="SUPFAM" id="SSF49464">
    <property type="entry name" value="Carboxypeptidase regulatory domain-like"/>
    <property type="match status" value="1"/>
</dbReference>
<evidence type="ECO:0000313" key="7">
    <source>
        <dbReference type="Proteomes" id="UP000199031"/>
    </source>
</evidence>
<feature type="signal peptide" evidence="4">
    <location>
        <begin position="1"/>
        <end position="26"/>
    </location>
</feature>
<dbReference type="Gene3D" id="2.170.130.10">
    <property type="entry name" value="TonB-dependent receptor, plug domain"/>
    <property type="match status" value="1"/>
</dbReference>
<evidence type="ECO:0000256" key="2">
    <source>
        <dbReference type="ARBA" id="ARBA00023136"/>
    </source>
</evidence>
<keyword evidence="7" id="KW-1185">Reference proteome</keyword>
<dbReference type="RefSeq" id="WP_090659820.1">
    <property type="nucleotide sequence ID" value="NZ_FOXQ01000009.1"/>
</dbReference>
<evidence type="ECO:0000259" key="5">
    <source>
        <dbReference type="Pfam" id="PF07715"/>
    </source>
</evidence>
<sequence>MQGGNLAARILSIIFLIFITSLSAQAQTGKITGRVVDESNHAITGASIKVAGSTAGAVTDVDGHFTLNISAKDSVTIEVSAVGFTAKTISGIIPGSTEDLNINLTASSNDLQAVTVKTSARRESTNALISFQKNTNAVAQVISAEAIRRSPDKNTGEALKRVTGLSMQEGKYIVVRGLSDRYNQAMLNGVLLSSTEPDRKTFSFDIFPSSIVENIIVNKTFIPEYSAEWAGGLIQVNTKDIPSRNFMNVQVGTNFNTNTIGKDFYTYKGGKLDWLGIDDGARALPGNFPAKNQFSVLGNSEKTQLGTPVASGSWAPEKKGSFLPTLGQTFQFNSGFAGKVLNDKDLGGVISVTYNRSLRNLDYNNSFYNIDGTKADPSFRYHNNRYSNDVLWGALANFSLRLNSNHKISFRNIINTNSSDYTTLRTGKDFESNAQTGENIKAYEYAFRNNTFFNTQLNGEHNIPSLKSKFNWFGSFTILDQYLPKQRRLQYNQAAGDDTAPYLALLSNTLSQKTGSVFYSDLNDYIYNAGGDITTSFNLFGQKQTVKGGYNFQVKDRIYDARPFSVTLPSDNPELKALDPSQIFNASNFGDGSGQLHFDEIPGVYYRYIANSILNAGYIQFDNSFTDWLRIVWGARYEYFDQLVGSVYKSDPRFNWQKKGDLLPALNITFKLNNRTNLRIAGSQTIVRPEFRELTGTAFYDFEVGATIIGNPNLVRTKVTNADIRYEVYSRPGELFTIGAFYKYFQSPIELAFNQTGAGGSSTFNYLDNNKSKAQTFGGEIEFRKKLDFWPAFERFTVQGNFSYIYNRVKFQEQSLNRPMQGQSPYLINAAVQYDVQEIGLSTTMLFNQIGRRILYVGNEQVPAIWEAPRPLLDLQIAKKLMHNKSELKLNIANLINKRANFYHDLDGNKVYNKGVDALAISRNYGTNVSLSFSYNIK</sequence>
<feature type="chain" id="PRO_5011595907" evidence="4">
    <location>
        <begin position="27"/>
        <end position="938"/>
    </location>
</feature>
<proteinExistence type="predicted"/>
<dbReference type="InterPro" id="IPR036942">
    <property type="entry name" value="Beta-barrel_TonB_sf"/>
</dbReference>
<comment type="subcellular location">
    <subcellularLocation>
        <location evidence="1">Cell outer membrane</location>
    </subcellularLocation>
</comment>
<dbReference type="InterPro" id="IPR012910">
    <property type="entry name" value="Plug_dom"/>
</dbReference>
<evidence type="ECO:0000313" key="6">
    <source>
        <dbReference type="EMBL" id="SFQ32500.1"/>
    </source>
</evidence>
<dbReference type="PANTHER" id="PTHR40980:SF5">
    <property type="entry name" value="TONB-DEPENDENT RECEPTOR"/>
    <property type="match status" value="1"/>
</dbReference>
<name>A0A1I5XKR2_9BACT</name>
<dbReference type="AlphaFoldDB" id="A0A1I5XKR2"/>
<accession>A0A1I5XKR2</accession>